<dbReference type="RefSeq" id="WP_079415961.1">
    <property type="nucleotide sequence ID" value="NZ_MBTG01000024.1"/>
</dbReference>
<gene>
    <name evidence="1" type="ORF">BC351_31995</name>
</gene>
<dbReference type="STRING" id="1469647.BC351_31995"/>
<protein>
    <submittedName>
        <fullName evidence="1">Pyridine nucleotide transhydrogenase</fullName>
    </submittedName>
</protein>
<dbReference type="InterPro" id="IPR036291">
    <property type="entry name" value="NAD(P)-bd_dom_sf"/>
</dbReference>
<accession>A0A1V4HFJ2</accession>
<dbReference type="Proteomes" id="UP000190626">
    <property type="component" value="Unassembled WGS sequence"/>
</dbReference>
<dbReference type="AlphaFoldDB" id="A0A1V4HFJ2"/>
<evidence type="ECO:0000313" key="1">
    <source>
        <dbReference type="EMBL" id="OPH53103.1"/>
    </source>
</evidence>
<reference evidence="2" key="1">
    <citation type="submission" date="2016-07" db="EMBL/GenBank/DDBJ databases">
        <authorList>
            <person name="Florea S."/>
            <person name="Webb J.S."/>
            <person name="Jaromczyk J."/>
            <person name="Schardl C.L."/>
        </authorList>
    </citation>
    <scope>NUCLEOTIDE SEQUENCE [LARGE SCALE GENOMIC DNA]</scope>
    <source>
        <strain evidence="2">CY1</strain>
    </source>
</reference>
<proteinExistence type="predicted"/>
<keyword evidence="2" id="KW-1185">Reference proteome</keyword>
<name>A0A1V4HFJ2_9BACL</name>
<dbReference type="Gene3D" id="3.40.50.720">
    <property type="entry name" value="NAD(P)-binding Rossmann-like Domain"/>
    <property type="match status" value="1"/>
</dbReference>
<dbReference type="EMBL" id="MBTG01000024">
    <property type="protein sequence ID" value="OPH53103.1"/>
    <property type="molecule type" value="Genomic_DNA"/>
</dbReference>
<comment type="caution">
    <text evidence="1">The sequence shown here is derived from an EMBL/GenBank/DDBJ whole genome shotgun (WGS) entry which is preliminary data.</text>
</comment>
<organism evidence="1 2">
    <name type="scientific">Paenibacillus ferrarius</name>
    <dbReference type="NCBI Taxonomy" id="1469647"/>
    <lineage>
        <taxon>Bacteria</taxon>
        <taxon>Bacillati</taxon>
        <taxon>Bacillota</taxon>
        <taxon>Bacilli</taxon>
        <taxon>Bacillales</taxon>
        <taxon>Paenibacillaceae</taxon>
        <taxon>Paenibacillus</taxon>
    </lineage>
</organism>
<dbReference type="SUPFAM" id="SSF51735">
    <property type="entry name" value="NAD(P)-binding Rossmann-fold domains"/>
    <property type="match status" value="1"/>
</dbReference>
<sequence length="261" mass="30332">MSTALIGFTGFVGSSLIRQTSFDYYYNSKNIEDIRGKKFSMVICAGVPAVKWKANQEPDKDLENIQMLMSHLSSIETEEFVLISTVDVYKNPIDVNEETAVTIDELEPYGKHRFLFEGFIQDKFVNHSIIRLPGLFGVGLKKNIIYDLMHNNCLHLTHHKSVFQFYDMSRLWNDIQIIRREKVKLINFSTEPITAYEIARNCFGIEFTTITEKKPVNYNMKSLSSSLFNLESNYMLTKEQVFEGIRNLIRLERIQHETGNF</sequence>
<evidence type="ECO:0000313" key="2">
    <source>
        <dbReference type="Proteomes" id="UP000190626"/>
    </source>
</evidence>